<dbReference type="RefSeq" id="WP_088593916.1">
    <property type="nucleotide sequence ID" value="NZ_CP022022.1"/>
</dbReference>
<keyword evidence="2" id="KW-1185">Reference proteome</keyword>
<organism evidence="1 2">
    <name type="scientific">Capnocytophaga endodontalis</name>
    <dbReference type="NCBI Taxonomy" id="2708117"/>
    <lineage>
        <taxon>Bacteria</taxon>
        <taxon>Pseudomonadati</taxon>
        <taxon>Bacteroidota</taxon>
        <taxon>Flavobacteriia</taxon>
        <taxon>Flavobacteriales</taxon>
        <taxon>Flavobacteriaceae</taxon>
        <taxon>Capnocytophaga</taxon>
    </lineage>
</organism>
<dbReference type="KEGG" id="capn:CBG49_06895"/>
<proteinExistence type="predicted"/>
<dbReference type="AlphaFoldDB" id="A0A1Z4BNH9"/>
<protein>
    <submittedName>
        <fullName evidence="1">Uncharacterized protein</fullName>
    </submittedName>
</protein>
<dbReference type="Proteomes" id="UP000197007">
    <property type="component" value="Chromosome"/>
</dbReference>
<sequence>MEATLLETPEIMESQNTEKVVHEKKKSLWDYMMESTPKYTINKEDEDLIFGSNMWVKLMQEEVLDEE</sequence>
<dbReference type="EMBL" id="CP022022">
    <property type="protein sequence ID" value="ASF42822.1"/>
    <property type="molecule type" value="Genomic_DNA"/>
</dbReference>
<evidence type="ECO:0000313" key="1">
    <source>
        <dbReference type="EMBL" id="ASF42822.1"/>
    </source>
</evidence>
<reference evidence="2" key="1">
    <citation type="submission" date="2017-06" db="EMBL/GenBank/DDBJ databases">
        <title>Complete genome sequence of Capnocytophaga sp. KCOM 1579 (=ChDC OS43) isolated from a human refractory periapical abscess lesion.</title>
        <authorList>
            <person name="Kook J.-K."/>
            <person name="Park S.-N."/>
            <person name="Lim Y.K."/>
            <person name="Roh H."/>
        </authorList>
    </citation>
    <scope>NUCLEOTIDE SEQUENCE [LARGE SCALE GENOMIC DNA]</scope>
    <source>
        <strain evidence="2">ChDC OS43</strain>
    </source>
</reference>
<name>A0A1Z4BNH9_9FLAO</name>
<evidence type="ECO:0000313" key="2">
    <source>
        <dbReference type="Proteomes" id="UP000197007"/>
    </source>
</evidence>
<gene>
    <name evidence="1" type="ORF">CBG49_06895</name>
</gene>
<accession>A0A1Z4BNH9</accession>